<gene>
    <name evidence="1" type="ORF">SAMN04488007_1043</name>
</gene>
<name>A0A1M6L6I8_9FLAO</name>
<evidence type="ECO:0000313" key="2">
    <source>
        <dbReference type="Proteomes" id="UP000184314"/>
    </source>
</evidence>
<dbReference type="OrthoDB" id="839908at2"/>
<proteinExistence type="predicted"/>
<accession>A0A1M6L6I8</accession>
<dbReference type="STRING" id="228958.SAMN04488007_1043"/>
<protein>
    <submittedName>
        <fullName evidence="1">Uncharacterized protein</fullName>
    </submittedName>
</protein>
<dbReference type="RefSeq" id="WP_073241880.1">
    <property type="nucleotide sequence ID" value="NZ_FQZX01000001.1"/>
</dbReference>
<organism evidence="1 2">
    <name type="scientific">Maribacter aquivivus</name>
    <dbReference type="NCBI Taxonomy" id="228958"/>
    <lineage>
        <taxon>Bacteria</taxon>
        <taxon>Pseudomonadati</taxon>
        <taxon>Bacteroidota</taxon>
        <taxon>Flavobacteriia</taxon>
        <taxon>Flavobacteriales</taxon>
        <taxon>Flavobacteriaceae</taxon>
        <taxon>Maribacter</taxon>
    </lineage>
</organism>
<reference evidence="2" key="1">
    <citation type="submission" date="2016-11" db="EMBL/GenBank/DDBJ databases">
        <authorList>
            <person name="Varghese N."/>
            <person name="Submissions S."/>
        </authorList>
    </citation>
    <scope>NUCLEOTIDE SEQUENCE [LARGE SCALE GENOMIC DNA]</scope>
    <source>
        <strain evidence="2">DSM 16478</strain>
    </source>
</reference>
<evidence type="ECO:0000313" key="1">
    <source>
        <dbReference type="EMBL" id="SHJ66724.1"/>
    </source>
</evidence>
<dbReference type="AlphaFoldDB" id="A0A1M6L6I8"/>
<dbReference type="Proteomes" id="UP000184314">
    <property type="component" value="Unassembled WGS sequence"/>
</dbReference>
<sequence length="279" mass="33057">MGLVNKVKELDNFLNERHLETEFTKDKFEYNGIDFDGKSISTDSYTITHKVNDTTEEVFEAEMVFDEYQIGAFKRLLYDLKDSFVKEYSTTYISLIEKIAFGNAFKDHINKKLETFRNHKIGRNYAGLLSEFINDLSIRYIEHDDAKEKKVKSFEFKKKYLHRNTLSKIYTILIDNNLIGAETKEFEFKNIFRNEEVEIPIRWIGNTSELKYFINLINREDLGFVDREDFKWRIAVNCFIKVSSNSLKKITYKDLRTYKATDKSKQKLDKILVSKIVTI</sequence>
<dbReference type="EMBL" id="FQZX01000001">
    <property type="protein sequence ID" value="SHJ66724.1"/>
    <property type="molecule type" value="Genomic_DNA"/>
</dbReference>
<keyword evidence="2" id="KW-1185">Reference proteome</keyword>